<evidence type="ECO:0000313" key="1">
    <source>
        <dbReference type="EMBL" id="MQL49223.1"/>
    </source>
</evidence>
<dbReference type="Proteomes" id="UP000481739">
    <property type="component" value="Unassembled WGS sequence"/>
</dbReference>
<dbReference type="EMBL" id="WHZZ01000005">
    <property type="protein sequence ID" value="MQL49223.1"/>
    <property type="molecule type" value="Genomic_DNA"/>
</dbReference>
<evidence type="ECO:0008006" key="3">
    <source>
        <dbReference type="Google" id="ProtNLM"/>
    </source>
</evidence>
<name>A0A7C9KSR0_9GAMM</name>
<dbReference type="RefSeq" id="WP_152963291.1">
    <property type="nucleotide sequence ID" value="NZ_CAWOZU010000020.1"/>
</dbReference>
<sequence>MNTDKTLMNRMKWDFGRIAVRCRWWPIWAGGICLSMGIFSAPLALAGEAVGQWSAEKIIQALGPPQRVRPMDNTMIRYPANGTANLDGVFPIMKDIKVTTTATPGAKLKDTKFNIRAGHTHFFMTPKVISGKYECTINARFKDGRPGTASHKYEAEAAVGNNYGTEDFLRSDSEDIENAALSELLFDMSCSGTGFSWERELNKNIEFETSRDTPVEFLINGVNFVGWGSTSGLHKDLSSNKSLVDPATILELPVCSLATANAGNWRSVFPFGEVRQSYGPYPATIYNGNDTVNFGLKIIIECTVSDKKNATGGNAILKLSTPYPDSEGISVPGKPLRVELKLRSIGGQSTTLASGIAIGKLIPLSREAKDILIFSVPNQPQTTRSVNSFTVDLVQTRAIQAKDYGPFETSMDVTLVVK</sequence>
<proteinExistence type="predicted"/>
<accession>A0A7C9KSR0</accession>
<gene>
    <name evidence="1" type="ORF">GEA64_15190</name>
</gene>
<organism evidence="1 2">
    <name type="scientific">Photorhabdus khanii</name>
    <dbReference type="NCBI Taxonomy" id="1004150"/>
    <lineage>
        <taxon>Bacteria</taxon>
        <taxon>Pseudomonadati</taxon>
        <taxon>Pseudomonadota</taxon>
        <taxon>Gammaproteobacteria</taxon>
        <taxon>Enterobacterales</taxon>
        <taxon>Morganellaceae</taxon>
        <taxon>Photorhabdus</taxon>
    </lineage>
</organism>
<evidence type="ECO:0000313" key="2">
    <source>
        <dbReference type="Proteomes" id="UP000481739"/>
    </source>
</evidence>
<reference evidence="1 2" key="1">
    <citation type="journal article" date="2019" name="Nature">
        <title>A new antibiotic selectively kills Gram-negative pathogens.</title>
        <authorList>
            <person name="Imai Y."/>
            <person name="Meyer K.J."/>
            <person name="Iinishi A."/>
            <person name="Favre-Godal Q."/>
            <person name="Green R."/>
            <person name="Manuse S."/>
            <person name="Caboni M."/>
            <person name="Mori M."/>
            <person name="Niles S."/>
            <person name="Ghiglieri M."/>
            <person name="Honrao C."/>
            <person name="Ma X."/>
            <person name="Guo J.J."/>
            <person name="Makriyannis A."/>
            <person name="Linares-Otoya L."/>
            <person name="Boehringer N."/>
            <person name="Wuisan Z.G."/>
            <person name="Kaur H."/>
            <person name="Wu R."/>
            <person name="Mateus A."/>
            <person name="Typas A."/>
            <person name="Savitski M.M."/>
            <person name="Espinoza J.L."/>
            <person name="O'Rourke A."/>
            <person name="Nelson K.E."/>
            <person name="Hiller S."/>
            <person name="Noinaj N."/>
            <person name="Schaeberle T.F."/>
            <person name="D'Onofrio A."/>
            <person name="Lewis K."/>
        </authorList>
    </citation>
    <scope>NUCLEOTIDE SEQUENCE [LARGE SCALE GENOMIC DNA]</scope>
    <source>
        <strain evidence="1 2">HGB 1456</strain>
    </source>
</reference>
<protein>
    <recommendedName>
        <fullName evidence="3">Fimbrial protein</fullName>
    </recommendedName>
</protein>
<comment type="caution">
    <text evidence="1">The sequence shown here is derived from an EMBL/GenBank/DDBJ whole genome shotgun (WGS) entry which is preliminary data.</text>
</comment>
<dbReference type="AlphaFoldDB" id="A0A7C9KSR0"/>